<dbReference type="EMBL" id="KU686207">
    <property type="protein sequence ID" value="AOV60865.1"/>
    <property type="molecule type" value="Genomic_DNA"/>
</dbReference>
<gene>
    <name evidence="1" type="ORF">C350210_033</name>
    <name evidence="2" type="ORF">N440310_033</name>
    <name evidence="3" type="ORF">T191209_033</name>
</gene>
<dbReference type="RefSeq" id="YP_009320945.1">
    <property type="nucleotide sequence ID" value="NC_031903.1"/>
</dbReference>
<reference evidence="4 5" key="1">
    <citation type="journal article" date="2016" name="Virology">
        <title>The genomic content and context of auxiliary metabolic genes in marine cyanomyoviruses.</title>
        <authorList>
            <person name="Crummett L.T."/>
            <person name="Puxty R.J."/>
            <person name="Weihe C."/>
            <person name="Marston M.F."/>
            <person name="Martiny J.B."/>
        </authorList>
    </citation>
    <scope>NUCLEOTIDE SEQUENCE [LARGE SCALE GENOMIC DNA]</scope>
    <source>
        <strain evidence="1">0210CC35</strain>
        <strain evidence="2">0310NB44</strain>
        <strain evidence="3">1209TA19</strain>
    </source>
</reference>
<evidence type="ECO:0000313" key="2">
    <source>
        <dbReference type="EMBL" id="AOV61079.1"/>
    </source>
</evidence>
<dbReference type="Proteomes" id="UP000241089">
    <property type="component" value="Segment"/>
</dbReference>
<dbReference type="EMBL" id="KU686208">
    <property type="protein sequence ID" value="AOV61079.1"/>
    <property type="molecule type" value="Genomic_DNA"/>
</dbReference>
<evidence type="ECO:0000313" key="1">
    <source>
        <dbReference type="EMBL" id="AOV60865.1"/>
    </source>
</evidence>
<organism evidence="2 5">
    <name type="scientific">Synechococcus phage S-CAM22</name>
    <dbReference type="NCBI Taxonomy" id="1883365"/>
    <lineage>
        <taxon>Viruses</taxon>
        <taxon>Duplodnaviria</taxon>
        <taxon>Heunggongvirae</taxon>
        <taxon>Uroviricota</taxon>
        <taxon>Caudoviricetes</taxon>
        <taxon>Pantevenvirales</taxon>
        <taxon>Kyanoviridae</taxon>
        <taxon>Alisovirus</taxon>
        <taxon>Alisovirus socal22</taxon>
    </lineage>
</organism>
<evidence type="ECO:0000313" key="4">
    <source>
        <dbReference type="Proteomes" id="UP000202158"/>
    </source>
</evidence>
<protein>
    <submittedName>
        <fullName evidence="2">Uncharacterized protein</fullName>
    </submittedName>
</protein>
<evidence type="ECO:0000313" key="3">
    <source>
        <dbReference type="EMBL" id="AOV61293.1"/>
    </source>
</evidence>
<dbReference type="Proteomes" id="UP000202158">
    <property type="component" value="Segment"/>
</dbReference>
<dbReference type="GeneID" id="30306103"/>
<dbReference type="EMBL" id="KU686209">
    <property type="protein sequence ID" value="AOV61293.1"/>
    <property type="molecule type" value="Genomic_DNA"/>
</dbReference>
<dbReference type="OrthoDB" id="16214at10239"/>
<dbReference type="KEGG" id="vg:30306103"/>
<evidence type="ECO:0000313" key="5">
    <source>
        <dbReference type="Proteomes" id="UP000241089"/>
    </source>
</evidence>
<accession>A0A1D8KR12</accession>
<dbReference type="Proteomes" id="UP000241975">
    <property type="component" value="Segment"/>
</dbReference>
<sequence length="146" mass="15428">MATTRISDNQIDEATSAIITTLNFLNTTSEFRIPVGDTANRPGSPVVGLLRFNSENDKAEIYVADSDGDGTAGWINLGSGAGGSVNILGDDSNIRGNPKTIAENIEIPAPGTDKSYENSFTLGPILTIASGYYVTVPSGVNWRIFD</sequence>
<proteinExistence type="predicted"/>
<keyword evidence="6" id="KW-1185">Reference proteome</keyword>
<name>A0A1D8KR12_9CAUD</name>
<evidence type="ECO:0000313" key="6">
    <source>
        <dbReference type="Proteomes" id="UP000241975"/>
    </source>
</evidence>